<evidence type="ECO:0000313" key="1">
    <source>
        <dbReference type="EMBL" id="CAK9313253.1"/>
    </source>
</evidence>
<protein>
    <submittedName>
        <fullName evidence="1">Uncharacterized protein</fullName>
    </submittedName>
</protein>
<organism evidence="1 2">
    <name type="scientific">Citrullus colocynthis</name>
    <name type="common">colocynth</name>
    <dbReference type="NCBI Taxonomy" id="252529"/>
    <lineage>
        <taxon>Eukaryota</taxon>
        <taxon>Viridiplantae</taxon>
        <taxon>Streptophyta</taxon>
        <taxon>Embryophyta</taxon>
        <taxon>Tracheophyta</taxon>
        <taxon>Spermatophyta</taxon>
        <taxon>Magnoliopsida</taxon>
        <taxon>eudicotyledons</taxon>
        <taxon>Gunneridae</taxon>
        <taxon>Pentapetalae</taxon>
        <taxon>rosids</taxon>
        <taxon>fabids</taxon>
        <taxon>Cucurbitales</taxon>
        <taxon>Cucurbitaceae</taxon>
        <taxon>Benincaseae</taxon>
        <taxon>Citrullus</taxon>
    </lineage>
</organism>
<sequence length="176" mass="19681">MRSLSEEGSSGMVKEKDVVGAGTTKLNEVGDSEKHAGTYERPVYGGWIKTNCMSDCAMWKIFDMQGLECGCYIRYAEKTLSMMYGTEAFKPKWCGTVKVSHCFRSNVRGTLGTAVVEADRQRANEGERICALLRSSRNNLDQLLWCTLVEKETLFSSLMYTSQNLVASSNLIIEDE</sequence>
<keyword evidence="2" id="KW-1185">Reference proteome</keyword>
<reference evidence="1 2" key="1">
    <citation type="submission" date="2024-03" db="EMBL/GenBank/DDBJ databases">
        <authorList>
            <person name="Gkanogiannis A."/>
            <person name="Becerra Lopez-Lavalle L."/>
        </authorList>
    </citation>
    <scope>NUCLEOTIDE SEQUENCE [LARGE SCALE GENOMIC DNA]</scope>
</reference>
<dbReference type="EMBL" id="OZ021745">
    <property type="protein sequence ID" value="CAK9313253.1"/>
    <property type="molecule type" value="Genomic_DNA"/>
</dbReference>
<name>A0ABP0Y2S2_9ROSI</name>
<dbReference type="Proteomes" id="UP001642487">
    <property type="component" value="Chromosome 11"/>
</dbReference>
<gene>
    <name evidence="1" type="ORF">CITCOLO1_LOCUS4966</name>
</gene>
<proteinExistence type="predicted"/>
<evidence type="ECO:0000313" key="2">
    <source>
        <dbReference type="Proteomes" id="UP001642487"/>
    </source>
</evidence>
<accession>A0ABP0Y2S2</accession>